<protein>
    <submittedName>
        <fullName evidence="2">DUF2312 domain-containing protein</fullName>
    </submittedName>
</protein>
<sequence>MDDDLSGRRDPSSGHSKDLLLGHIRAVRDLRDQRRDINADIAARKKEARDQGFDSTKIEEVVRWMEKCDKHGRETMDEAEALYEMYRAVVDARGEDFDSIMADARDRALLKIFAPEDQLAPQAPTRKQRAVTDAMAAAHMSRMARG</sequence>
<name>A0ABT2I130_9SPHN</name>
<comment type="caution">
    <text evidence="2">The sequence shown here is derived from an EMBL/GenBank/DDBJ whole genome shotgun (WGS) entry which is preliminary data.</text>
</comment>
<organism evidence="2 3">
    <name type="scientific">Novosphingobium mangrovi</name>
    <name type="common">ex Huang et al. 2023</name>
    <dbReference type="NCBI Taxonomy" id="2976432"/>
    <lineage>
        <taxon>Bacteria</taxon>
        <taxon>Pseudomonadati</taxon>
        <taxon>Pseudomonadota</taxon>
        <taxon>Alphaproteobacteria</taxon>
        <taxon>Sphingomonadales</taxon>
        <taxon>Sphingomonadaceae</taxon>
        <taxon>Novosphingobium</taxon>
    </lineage>
</organism>
<evidence type="ECO:0000313" key="2">
    <source>
        <dbReference type="EMBL" id="MCT2398513.1"/>
    </source>
</evidence>
<dbReference type="Pfam" id="PF10073">
    <property type="entry name" value="GapR_DNA-bd"/>
    <property type="match status" value="1"/>
</dbReference>
<dbReference type="EMBL" id="JANZXA010000001">
    <property type="protein sequence ID" value="MCT2398513.1"/>
    <property type="molecule type" value="Genomic_DNA"/>
</dbReference>
<evidence type="ECO:0000259" key="1">
    <source>
        <dbReference type="Pfam" id="PF10073"/>
    </source>
</evidence>
<proteinExistence type="predicted"/>
<feature type="domain" description="GapR-like DNA-binding" evidence="1">
    <location>
        <begin position="24"/>
        <end position="89"/>
    </location>
</feature>
<dbReference type="Proteomes" id="UP001165583">
    <property type="component" value="Unassembled WGS sequence"/>
</dbReference>
<reference evidence="2" key="1">
    <citation type="submission" date="2022-09" db="EMBL/GenBank/DDBJ databases">
        <title>Novosphingobium sp. Nov., a polycyclic aromatic hydrocarbon-degrading bacterium isolated form mangrove sediments in HongKong.</title>
        <authorList>
            <person name="Hu Z."/>
        </authorList>
    </citation>
    <scope>NUCLEOTIDE SEQUENCE</scope>
    <source>
        <strain evidence="2">HK4-1</strain>
    </source>
</reference>
<accession>A0ABT2I130</accession>
<dbReference type="InterPro" id="IPR046367">
    <property type="entry name" value="GapR-like_DNA-bd"/>
</dbReference>
<keyword evidence="3" id="KW-1185">Reference proteome</keyword>
<evidence type="ECO:0000313" key="3">
    <source>
        <dbReference type="Proteomes" id="UP001165583"/>
    </source>
</evidence>
<dbReference type="RefSeq" id="WP_260043679.1">
    <property type="nucleotide sequence ID" value="NZ_JANZXA010000001.1"/>
</dbReference>
<gene>
    <name evidence="2" type="ORF">NZK81_03025</name>
</gene>